<comment type="caution">
    <text evidence="1">The sequence shown here is derived from an EMBL/GenBank/DDBJ whole genome shotgun (WGS) entry which is preliminary data.</text>
</comment>
<dbReference type="EMBL" id="QGNW01000010">
    <property type="protein sequence ID" value="RVX18924.1"/>
    <property type="molecule type" value="Genomic_DNA"/>
</dbReference>
<name>A0A438KCJ7_VITVI</name>
<evidence type="ECO:0000313" key="2">
    <source>
        <dbReference type="Proteomes" id="UP000288805"/>
    </source>
</evidence>
<reference evidence="1 2" key="1">
    <citation type="journal article" date="2018" name="PLoS Genet.">
        <title>Population sequencing reveals clonal diversity and ancestral inbreeding in the grapevine cultivar Chardonnay.</title>
        <authorList>
            <person name="Roach M.J."/>
            <person name="Johnson D.L."/>
            <person name="Bohlmann J."/>
            <person name="van Vuuren H.J."/>
            <person name="Jones S.J."/>
            <person name="Pretorius I.S."/>
            <person name="Schmidt S.A."/>
            <person name="Borneman A.R."/>
        </authorList>
    </citation>
    <scope>NUCLEOTIDE SEQUENCE [LARGE SCALE GENOMIC DNA]</scope>
    <source>
        <strain evidence="2">cv. Chardonnay</strain>
        <tissue evidence="1">Leaf</tissue>
    </source>
</reference>
<dbReference type="AlphaFoldDB" id="A0A438KCJ7"/>
<gene>
    <name evidence="1" type="ORF">CK203_006886</name>
</gene>
<evidence type="ECO:0000313" key="1">
    <source>
        <dbReference type="EMBL" id="RVX18924.1"/>
    </source>
</evidence>
<accession>A0A438KCJ7</accession>
<proteinExistence type="predicted"/>
<dbReference type="Proteomes" id="UP000288805">
    <property type="component" value="Unassembled WGS sequence"/>
</dbReference>
<protein>
    <submittedName>
        <fullName evidence="1">Uncharacterized protein</fullName>
    </submittedName>
</protein>
<organism evidence="1 2">
    <name type="scientific">Vitis vinifera</name>
    <name type="common">Grape</name>
    <dbReference type="NCBI Taxonomy" id="29760"/>
    <lineage>
        <taxon>Eukaryota</taxon>
        <taxon>Viridiplantae</taxon>
        <taxon>Streptophyta</taxon>
        <taxon>Embryophyta</taxon>
        <taxon>Tracheophyta</taxon>
        <taxon>Spermatophyta</taxon>
        <taxon>Magnoliopsida</taxon>
        <taxon>eudicotyledons</taxon>
        <taxon>Gunneridae</taxon>
        <taxon>Pentapetalae</taxon>
        <taxon>rosids</taxon>
        <taxon>Vitales</taxon>
        <taxon>Vitaceae</taxon>
        <taxon>Viteae</taxon>
        <taxon>Vitis</taxon>
    </lineage>
</organism>
<sequence length="177" mass="19776">MVSVRVNGIWVSKDANIKEGVANAFHGFVTEVRDWRPSISGISFTSFENADSRTLENPFSEEELFLPVQKYVGSRCLGAGWGEGTLEPVFFKIVPRLGVRDSGGFPAEIQRASSEEMWREWSHSLTLQLYKNVVTFGLLCGDSVGDPLLYKVDVDKLEWVPFVFILDNLAGENLEGI</sequence>